<evidence type="ECO:0000313" key="5">
    <source>
        <dbReference type="EMBL" id="KAF7547012.1"/>
    </source>
</evidence>
<dbReference type="Pfam" id="PF00023">
    <property type="entry name" value="Ank"/>
    <property type="match status" value="1"/>
</dbReference>
<proteinExistence type="predicted"/>
<dbReference type="SMART" id="SM00248">
    <property type="entry name" value="ANK"/>
    <property type="match status" value="3"/>
</dbReference>
<feature type="compositionally biased region" description="Polar residues" evidence="4">
    <location>
        <begin position="41"/>
        <end position="52"/>
    </location>
</feature>
<name>A0A9P5H9E3_9HYPO</name>
<dbReference type="InterPro" id="IPR036770">
    <property type="entry name" value="Ankyrin_rpt-contain_sf"/>
</dbReference>
<dbReference type="OrthoDB" id="341259at2759"/>
<sequence>MNFYNLPHEILTEIAKYLPFSSVANWAYTSREQYSGDRSGDQSGDQYSQRPACNSEPRFRSLILAWAASRGAVDTIRTLISIVGNGPWMNEPVLGYGRSYGLRIPGSYGMTAMHQAAKYGHTDIIEILVGYGADVNTIAARDLLPIHLAQNADVVETLVRHGSFVNGLESHSTPALMSMVLWWKRPLVQDSIIRSAVGSLQLLNLNIPHCADVNAGGGVHPTALHHAVKYGKGFFVKELIERQGAEVNKECGKYNTALGAAITAGWPDIASCLITLPDAQRADPSLPTGDFANAFGTHFVHS</sequence>
<feature type="repeat" description="ANK" evidence="3">
    <location>
        <begin position="108"/>
        <end position="140"/>
    </location>
</feature>
<dbReference type="InterPro" id="IPR002110">
    <property type="entry name" value="Ankyrin_rpt"/>
</dbReference>
<organism evidence="5 6">
    <name type="scientific">Cylindrodendrum hubeiense</name>
    <dbReference type="NCBI Taxonomy" id="595255"/>
    <lineage>
        <taxon>Eukaryota</taxon>
        <taxon>Fungi</taxon>
        <taxon>Dikarya</taxon>
        <taxon>Ascomycota</taxon>
        <taxon>Pezizomycotina</taxon>
        <taxon>Sordariomycetes</taxon>
        <taxon>Hypocreomycetidae</taxon>
        <taxon>Hypocreales</taxon>
        <taxon>Nectriaceae</taxon>
        <taxon>Cylindrodendrum</taxon>
    </lineage>
</organism>
<dbReference type="PROSITE" id="PS50088">
    <property type="entry name" value="ANK_REPEAT"/>
    <property type="match status" value="1"/>
</dbReference>
<dbReference type="Pfam" id="PF12796">
    <property type="entry name" value="Ank_2"/>
    <property type="match status" value="1"/>
</dbReference>
<gene>
    <name evidence="5" type="ORF">G7Z17_g8023</name>
</gene>
<keyword evidence="1" id="KW-0677">Repeat</keyword>
<protein>
    <submittedName>
        <fullName evidence="5">Uncharacterized protein</fullName>
    </submittedName>
</protein>
<dbReference type="Proteomes" id="UP000722485">
    <property type="component" value="Unassembled WGS sequence"/>
</dbReference>
<dbReference type="AlphaFoldDB" id="A0A9P5H9E3"/>
<evidence type="ECO:0000313" key="6">
    <source>
        <dbReference type="Proteomes" id="UP000722485"/>
    </source>
</evidence>
<comment type="caution">
    <text evidence="5">The sequence shown here is derived from an EMBL/GenBank/DDBJ whole genome shotgun (WGS) entry which is preliminary data.</text>
</comment>
<dbReference type="PROSITE" id="PS50297">
    <property type="entry name" value="ANK_REP_REGION"/>
    <property type="match status" value="1"/>
</dbReference>
<dbReference type="EMBL" id="JAANBB010000191">
    <property type="protein sequence ID" value="KAF7547012.1"/>
    <property type="molecule type" value="Genomic_DNA"/>
</dbReference>
<evidence type="ECO:0000256" key="4">
    <source>
        <dbReference type="SAM" id="MobiDB-lite"/>
    </source>
</evidence>
<accession>A0A9P5H9E3</accession>
<evidence type="ECO:0000256" key="2">
    <source>
        <dbReference type="ARBA" id="ARBA00023043"/>
    </source>
</evidence>
<evidence type="ECO:0000256" key="1">
    <source>
        <dbReference type="ARBA" id="ARBA00022737"/>
    </source>
</evidence>
<keyword evidence="2 3" id="KW-0040">ANK repeat</keyword>
<dbReference type="SUPFAM" id="SSF48403">
    <property type="entry name" value="Ankyrin repeat"/>
    <property type="match status" value="1"/>
</dbReference>
<evidence type="ECO:0000256" key="3">
    <source>
        <dbReference type="PROSITE-ProRule" id="PRU00023"/>
    </source>
</evidence>
<keyword evidence="6" id="KW-1185">Reference proteome</keyword>
<dbReference type="Gene3D" id="1.25.40.20">
    <property type="entry name" value="Ankyrin repeat-containing domain"/>
    <property type="match status" value="2"/>
</dbReference>
<reference evidence="5" key="1">
    <citation type="submission" date="2020-03" db="EMBL/GenBank/DDBJ databases">
        <title>Draft Genome Sequence of Cylindrodendrum hubeiense.</title>
        <authorList>
            <person name="Buettner E."/>
            <person name="Kellner H."/>
        </authorList>
    </citation>
    <scope>NUCLEOTIDE SEQUENCE</scope>
    <source>
        <strain evidence="5">IHI 201604</strain>
    </source>
</reference>
<feature type="region of interest" description="Disordered" evidence="4">
    <location>
        <begin position="34"/>
        <end position="53"/>
    </location>
</feature>
<dbReference type="PRINTS" id="PR01415">
    <property type="entry name" value="ANKYRIN"/>
</dbReference>
<dbReference type="PANTHER" id="PTHR24171">
    <property type="entry name" value="ANKYRIN REPEAT DOMAIN-CONTAINING PROTEIN 39-RELATED"/>
    <property type="match status" value="1"/>
</dbReference>